<protein>
    <submittedName>
        <fullName evidence="1">Uncharacterized protein</fullName>
    </submittedName>
</protein>
<organism evidence="1">
    <name type="scientific">marine sediment metagenome</name>
    <dbReference type="NCBI Taxonomy" id="412755"/>
    <lineage>
        <taxon>unclassified sequences</taxon>
        <taxon>metagenomes</taxon>
        <taxon>ecological metagenomes</taxon>
    </lineage>
</organism>
<comment type="caution">
    <text evidence="1">The sequence shown here is derived from an EMBL/GenBank/DDBJ whole genome shotgun (WGS) entry which is preliminary data.</text>
</comment>
<dbReference type="AlphaFoldDB" id="A0A0F9ELB7"/>
<dbReference type="EMBL" id="LAZR01024539">
    <property type="protein sequence ID" value="KKL74804.1"/>
    <property type="molecule type" value="Genomic_DNA"/>
</dbReference>
<accession>A0A0F9ELB7</accession>
<proteinExistence type="predicted"/>
<gene>
    <name evidence="1" type="ORF">LCGC14_2061270</name>
</gene>
<feature type="non-terminal residue" evidence="1">
    <location>
        <position position="1"/>
    </location>
</feature>
<name>A0A0F9ELB7_9ZZZZ</name>
<sequence>VEDIKRGKVEGWVGAKLIIEKDGKRIIGGKGCTLRTEPNSRKEGTADGFLWLKSVVTKQTGKVVNFYRIKVGVAAVYVSARYCVLKGAK</sequence>
<reference evidence="1" key="1">
    <citation type="journal article" date="2015" name="Nature">
        <title>Complex archaea that bridge the gap between prokaryotes and eukaryotes.</title>
        <authorList>
            <person name="Spang A."/>
            <person name="Saw J.H."/>
            <person name="Jorgensen S.L."/>
            <person name="Zaremba-Niedzwiedzka K."/>
            <person name="Martijn J."/>
            <person name="Lind A.E."/>
            <person name="van Eijk R."/>
            <person name="Schleper C."/>
            <person name="Guy L."/>
            <person name="Ettema T.J."/>
        </authorList>
    </citation>
    <scope>NUCLEOTIDE SEQUENCE</scope>
</reference>
<evidence type="ECO:0000313" key="1">
    <source>
        <dbReference type="EMBL" id="KKL74804.1"/>
    </source>
</evidence>